<dbReference type="EMBL" id="CP031264">
    <property type="protein sequence ID" value="AXI78757.1"/>
    <property type="molecule type" value="Genomic_DNA"/>
</dbReference>
<feature type="domain" description="Htaa" evidence="4">
    <location>
        <begin position="249"/>
        <end position="397"/>
    </location>
</feature>
<feature type="domain" description="Htaa" evidence="4">
    <location>
        <begin position="38"/>
        <end position="203"/>
    </location>
</feature>
<feature type="region of interest" description="Disordered" evidence="1">
    <location>
        <begin position="414"/>
        <end position="448"/>
    </location>
</feature>
<evidence type="ECO:0000313" key="5">
    <source>
        <dbReference type="EMBL" id="AXI78757.1"/>
    </source>
</evidence>
<gene>
    <name evidence="5" type="ORF">C7M71_016350</name>
</gene>
<evidence type="ECO:0000313" key="6">
    <source>
        <dbReference type="Proteomes" id="UP000249340"/>
    </source>
</evidence>
<dbReference type="OrthoDB" id="7210788at2"/>
<evidence type="ECO:0000256" key="1">
    <source>
        <dbReference type="SAM" id="MobiDB-lite"/>
    </source>
</evidence>
<evidence type="ECO:0000256" key="2">
    <source>
        <dbReference type="SAM" id="Phobius"/>
    </source>
</evidence>
<organism evidence="5 6">
    <name type="scientific">Peterkaempfera bronchialis</name>
    <dbReference type="NCBI Taxonomy" id="2126346"/>
    <lineage>
        <taxon>Bacteria</taxon>
        <taxon>Bacillati</taxon>
        <taxon>Actinomycetota</taxon>
        <taxon>Actinomycetes</taxon>
        <taxon>Kitasatosporales</taxon>
        <taxon>Streptomycetaceae</taxon>
        <taxon>Peterkaempfera</taxon>
    </lineage>
</organism>
<name>A0A345SYF2_9ACTN</name>
<keyword evidence="3" id="KW-0732">Signal</keyword>
<evidence type="ECO:0000256" key="3">
    <source>
        <dbReference type="SAM" id="SignalP"/>
    </source>
</evidence>
<evidence type="ECO:0000259" key="4">
    <source>
        <dbReference type="Pfam" id="PF04213"/>
    </source>
</evidence>
<keyword evidence="2" id="KW-0472">Membrane</keyword>
<feature type="chain" id="PRO_5017005159" evidence="3">
    <location>
        <begin position="31"/>
        <end position="493"/>
    </location>
</feature>
<accession>A0A345SYF2</accession>
<dbReference type="KEGG" id="stri:C7M71_016350"/>
<keyword evidence="2" id="KW-1133">Transmembrane helix</keyword>
<feature type="signal peptide" evidence="3">
    <location>
        <begin position="1"/>
        <end position="30"/>
    </location>
</feature>
<dbReference type="Pfam" id="PF04213">
    <property type="entry name" value="HtaA"/>
    <property type="match status" value="2"/>
</dbReference>
<keyword evidence="6" id="KW-1185">Reference proteome</keyword>
<dbReference type="RefSeq" id="WP_111493693.1">
    <property type="nucleotide sequence ID" value="NZ_CP031264.1"/>
</dbReference>
<sequence length="493" mass="49081">MPSYRRARVLAAALLGALLAVSLPVSSAHAADRTVAGGRLDWGIKSSFQSYVTGPVAHGSWSLIGGAATVGGSQFRFHSARGSYDAETGAFSAAFSGGVRFVGHRQADGTNQLDLTISRPTIRISGGRGTLYADMASKSKATGRMSSASQVPMASLSLGGVDMRGGGTVVALRGVPVTLTSQGATAFAGYYTAGTPLDALSLSVDVAAPAAQGGAASPSASASASAKAKAKPTASASASAKTAGAVTTAAVDWGVRRTFREYVTGDIAKGRWELADGAQDGGALFRFGAGKGSYDRQKGTLDVAFSGSARFLGMEQDGRYGLDLTLGRIRVAVAGGKGTLYSGHTPLVTFDAPVAALKPKGGLIALTEVETTLTAEGAKTFNGLYTAGTAMDPLTLSVALDASAALPALPDLGSGAELTPSAEPSATASAEPTASPAPQQAAATGSSSGFPVLPVSIGAAVLAAAAAAGAVVLRNRRRSSADSASDAGPQHTP</sequence>
<reference evidence="6" key="1">
    <citation type="submission" date="2018-07" db="EMBL/GenBank/DDBJ databases">
        <title>Streptacidiphilus bronchialis DSM 106435 chromosome.</title>
        <authorList>
            <person name="Batra D."/>
            <person name="Gulvik C.A."/>
        </authorList>
    </citation>
    <scope>NUCLEOTIDE SEQUENCE [LARGE SCALE GENOMIC DNA]</scope>
    <source>
        <strain evidence="6">DSM 106435</strain>
    </source>
</reference>
<dbReference type="AlphaFoldDB" id="A0A345SYF2"/>
<dbReference type="InterPro" id="IPR007331">
    <property type="entry name" value="Htaa"/>
</dbReference>
<proteinExistence type="predicted"/>
<protein>
    <submittedName>
        <fullName evidence="5">Htaa domain protein</fullName>
    </submittedName>
</protein>
<dbReference type="Proteomes" id="UP000249340">
    <property type="component" value="Chromosome"/>
</dbReference>
<feature type="transmembrane region" description="Helical" evidence="2">
    <location>
        <begin position="452"/>
        <end position="473"/>
    </location>
</feature>
<keyword evidence="2" id="KW-0812">Transmembrane</keyword>